<evidence type="ECO:0000259" key="1">
    <source>
        <dbReference type="PROSITE" id="PS00652"/>
    </source>
</evidence>
<accession>A0A7S1NLU1</accession>
<gene>
    <name evidence="2" type="ORF">EGYM00392_LOCUS36687</name>
</gene>
<dbReference type="EMBL" id="HBGA01098262">
    <property type="protein sequence ID" value="CAD9025559.1"/>
    <property type="molecule type" value="Transcribed_RNA"/>
</dbReference>
<dbReference type="PROSITE" id="PS00652">
    <property type="entry name" value="TNFR_NGFR_1"/>
    <property type="match status" value="1"/>
</dbReference>
<evidence type="ECO:0000313" key="2">
    <source>
        <dbReference type="EMBL" id="CAD9025559.1"/>
    </source>
</evidence>
<sequence>MPKKGKGPKGPVCTCPEPEEPWKDGIVLHGQACPKRGCKCGGEIVPKDNSVIHATKCTHQRSHCRHYPNLPMCLNCATVCEYCHGTLQFCSHCSDMRCLYVNKRDILSLHESSSKAKQPRAPPLIVAIQKIEMKKAALTLPPIDAASGTPRSSRGA</sequence>
<reference evidence="2" key="1">
    <citation type="submission" date="2021-01" db="EMBL/GenBank/DDBJ databases">
        <authorList>
            <person name="Corre E."/>
            <person name="Pelletier E."/>
            <person name="Niang G."/>
            <person name="Scheremetjew M."/>
            <person name="Finn R."/>
            <person name="Kale V."/>
            <person name="Holt S."/>
            <person name="Cochrane G."/>
            <person name="Meng A."/>
            <person name="Brown T."/>
            <person name="Cohen L."/>
        </authorList>
    </citation>
    <scope>NUCLEOTIDE SEQUENCE</scope>
    <source>
        <strain evidence="2">NIES-381</strain>
    </source>
</reference>
<proteinExistence type="predicted"/>
<feature type="domain" description="TNFR-Cys" evidence="1">
    <location>
        <begin position="57"/>
        <end position="98"/>
    </location>
</feature>
<organism evidence="2">
    <name type="scientific">Eutreptiella gymnastica</name>
    <dbReference type="NCBI Taxonomy" id="73025"/>
    <lineage>
        <taxon>Eukaryota</taxon>
        <taxon>Discoba</taxon>
        <taxon>Euglenozoa</taxon>
        <taxon>Euglenida</taxon>
        <taxon>Spirocuta</taxon>
        <taxon>Euglenophyceae</taxon>
        <taxon>Eutreptiales</taxon>
        <taxon>Eutreptiaceae</taxon>
        <taxon>Eutreptiella</taxon>
    </lineage>
</organism>
<protein>
    <recommendedName>
        <fullName evidence="1">TNFR-Cys domain-containing protein</fullName>
    </recommendedName>
</protein>
<dbReference type="InterPro" id="IPR001368">
    <property type="entry name" value="TNFR/NGFR_Cys_rich_reg"/>
</dbReference>
<name>A0A7S1NLU1_9EUGL</name>
<dbReference type="AlphaFoldDB" id="A0A7S1NLU1"/>